<evidence type="ECO:0000259" key="2">
    <source>
        <dbReference type="Pfam" id="PF07885"/>
    </source>
</evidence>
<dbReference type="SUPFAM" id="SSF81324">
    <property type="entry name" value="Voltage-gated potassium channels"/>
    <property type="match status" value="1"/>
</dbReference>
<sequence>MTRAPARWPRPWAALARRQPSAFLLAAQLLSLLVYPSMDDTQGGRLLFGAVALVVVPLAVWVVNRSPAVSIVAWLLAIPAIALTGTGVLLDRPELLPFSALLESALYFYAAASLIAYMLHDHRVSADELFAAGATFTLLAWGFAYAYFVCQAWYPGSFTSTVEPGRPRQWMELLFLSFTNLSATGIGDVLPVSSPARVLVMLEQFAGVGYIATVVSRLIGLTVIGARR</sequence>
<organism evidence="3 4">
    <name type="scientific">Cognatiluteimonas weifangensis</name>
    <dbReference type="NCBI Taxonomy" id="2303539"/>
    <lineage>
        <taxon>Bacteria</taxon>
        <taxon>Pseudomonadati</taxon>
        <taxon>Pseudomonadota</taxon>
        <taxon>Gammaproteobacteria</taxon>
        <taxon>Lysobacterales</taxon>
        <taxon>Lysobacteraceae</taxon>
        <taxon>Cognatiluteimonas</taxon>
    </lineage>
</organism>
<dbReference type="OrthoDB" id="4837979at2"/>
<keyword evidence="4" id="KW-1185">Reference proteome</keyword>
<keyword evidence="3" id="KW-0407">Ion channel</keyword>
<dbReference type="RefSeq" id="WP_117201612.1">
    <property type="nucleotide sequence ID" value="NZ_JBHTBK010000033.1"/>
</dbReference>
<feature type="domain" description="Potassium channel" evidence="2">
    <location>
        <begin position="140"/>
        <end position="219"/>
    </location>
</feature>
<dbReference type="InterPro" id="IPR013099">
    <property type="entry name" value="K_chnl_dom"/>
</dbReference>
<gene>
    <name evidence="3" type="ORF">D0Y53_02430</name>
</gene>
<dbReference type="AlphaFoldDB" id="A0A372DQV3"/>
<comment type="caution">
    <text evidence="3">The sequence shown here is derived from an EMBL/GenBank/DDBJ whole genome shotgun (WGS) entry which is preliminary data.</text>
</comment>
<feature type="transmembrane region" description="Helical" evidence="1">
    <location>
        <begin position="71"/>
        <end position="90"/>
    </location>
</feature>
<reference evidence="3 4" key="1">
    <citation type="submission" date="2018-08" db="EMBL/GenBank/DDBJ databases">
        <title>Lysobacter weifangensis sp. nov., a new member of the family 'Xanthomonadaceae', isolated from soil in a farmland.</title>
        <authorList>
            <person name="Zhao H."/>
        </authorList>
    </citation>
    <scope>NUCLEOTIDE SEQUENCE [LARGE SCALE GENOMIC DNA]</scope>
    <source>
        <strain evidence="3 4">WF-2</strain>
    </source>
</reference>
<feature type="transmembrane region" description="Helical" evidence="1">
    <location>
        <begin position="46"/>
        <end position="64"/>
    </location>
</feature>
<keyword evidence="3" id="KW-0813">Transport</keyword>
<dbReference type="EMBL" id="QVPD01000002">
    <property type="protein sequence ID" value="RFP61936.1"/>
    <property type="molecule type" value="Genomic_DNA"/>
</dbReference>
<keyword evidence="1" id="KW-0472">Membrane</keyword>
<evidence type="ECO:0000256" key="1">
    <source>
        <dbReference type="SAM" id="Phobius"/>
    </source>
</evidence>
<name>A0A372DQV3_9GAMM</name>
<evidence type="ECO:0000313" key="4">
    <source>
        <dbReference type="Proteomes" id="UP000262917"/>
    </source>
</evidence>
<keyword evidence="1" id="KW-1133">Transmembrane helix</keyword>
<accession>A0A372DQV3</accession>
<feature type="transmembrane region" description="Helical" evidence="1">
    <location>
        <begin position="96"/>
        <end position="117"/>
    </location>
</feature>
<feature type="transmembrane region" description="Helical" evidence="1">
    <location>
        <begin position="205"/>
        <end position="226"/>
    </location>
</feature>
<dbReference type="Pfam" id="PF07885">
    <property type="entry name" value="Ion_trans_2"/>
    <property type="match status" value="1"/>
</dbReference>
<proteinExistence type="predicted"/>
<feature type="transmembrane region" description="Helical" evidence="1">
    <location>
        <begin position="129"/>
        <end position="154"/>
    </location>
</feature>
<keyword evidence="1" id="KW-0812">Transmembrane</keyword>
<dbReference type="Gene3D" id="1.10.287.70">
    <property type="match status" value="1"/>
</dbReference>
<dbReference type="GO" id="GO:0034220">
    <property type="term" value="P:monoatomic ion transmembrane transport"/>
    <property type="evidence" value="ECO:0007669"/>
    <property type="project" value="UniProtKB-KW"/>
</dbReference>
<keyword evidence="3" id="KW-0406">Ion transport</keyword>
<dbReference type="Proteomes" id="UP000262917">
    <property type="component" value="Unassembled WGS sequence"/>
</dbReference>
<evidence type="ECO:0000313" key="3">
    <source>
        <dbReference type="EMBL" id="RFP61936.1"/>
    </source>
</evidence>
<protein>
    <submittedName>
        <fullName evidence="3">Two pore domain potassium channel family protein</fullName>
    </submittedName>
</protein>